<dbReference type="GO" id="GO:0022625">
    <property type="term" value="C:cytosolic large ribosomal subunit"/>
    <property type="evidence" value="ECO:0007669"/>
    <property type="project" value="TreeGrafter"/>
</dbReference>
<keyword evidence="2 4" id="KW-0689">Ribosomal protein</keyword>
<dbReference type="EMBL" id="DRXH01000139">
    <property type="protein sequence ID" value="HHM44450.1"/>
    <property type="molecule type" value="Genomic_DNA"/>
</dbReference>
<keyword evidence="3" id="KW-0687">Ribonucleoprotein</keyword>
<proteinExistence type="inferred from homology"/>
<dbReference type="GO" id="GO:0003735">
    <property type="term" value="F:structural constituent of ribosome"/>
    <property type="evidence" value="ECO:0007669"/>
    <property type="project" value="InterPro"/>
</dbReference>
<dbReference type="InterPro" id="IPR036899">
    <property type="entry name" value="Ribosomal_uL13_sf"/>
</dbReference>
<evidence type="ECO:0000256" key="3">
    <source>
        <dbReference type="ARBA" id="ARBA00023274"/>
    </source>
</evidence>
<name>A0A7J3VU15_CALS0</name>
<dbReference type="PIRSF" id="PIRSF002181">
    <property type="entry name" value="Ribosomal_L13"/>
    <property type="match status" value="1"/>
</dbReference>
<dbReference type="AlphaFoldDB" id="A0A7J3VU15"/>
<comment type="caution">
    <text evidence="4">The sequence shown here is derived from an EMBL/GenBank/DDBJ whole genome shotgun (WGS) entry which is preliminary data.</text>
</comment>
<protein>
    <submittedName>
        <fullName evidence="4">50S ribosomal protein L13</fullName>
    </submittedName>
</protein>
<accession>A0A7J3VU15</accession>
<evidence type="ECO:0000313" key="4">
    <source>
        <dbReference type="EMBL" id="HHM44450.1"/>
    </source>
</evidence>
<reference evidence="4" key="1">
    <citation type="journal article" date="2020" name="mSystems">
        <title>Genome- and Community-Level Interaction Insights into Carbon Utilization and Element Cycling Functions of Hydrothermarchaeota in Hydrothermal Sediment.</title>
        <authorList>
            <person name="Zhou Z."/>
            <person name="Liu Y."/>
            <person name="Xu W."/>
            <person name="Pan J."/>
            <person name="Luo Z.H."/>
            <person name="Li M."/>
        </authorList>
    </citation>
    <scope>NUCLEOTIDE SEQUENCE [LARGE SCALE GENOMIC DNA]</scope>
    <source>
        <strain evidence="4">SpSt-1074</strain>
    </source>
</reference>
<dbReference type="PANTHER" id="PTHR11545">
    <property type="entry name" value="RIBOSOMAL PROTEIN L13"/>
    <property type="match status" value="1"/>
</dbReference>
<dbReference type="Gene3D" id="3.90.1180.10">
    <property type="entry name" value="Ribosomal protein L13"/>
    <property type="match status" value="1"/>
</dbReference>
<sequence>MDEKTYVVNAEGYRLGRLASKVAKLLLEGHRVKVFNAEKALITGSRSSILEHYLMLRRRRQFSSHKKITVWYPTRAEAILRYAVLRMLPRKKSEGVEASRRLEVIRGEASLSGEPVEFPDAKHLSQVSRSGKVIRVMTLEELSKQLRGGRP</sequence>
<evidence type="ECO:0000256" key="2">
    <source>
        <dbReference type="ARBA" id="ARBA00022980"/>
    </source>
</evidence>
<dbReference type="SUPFAM" id="SSF52161">
    <property type="entry name" value="Ribosomal protein L13"/>
    <property type="match status" value="1"/>
</dbReference>
<dbReference type="GO" id="GO:0017148">
    <property type="term" value="P:negative regulation of translation"/>
    <property type="evidence" value="ECO:0007669"/>
    <property type="project" value="TreeGrafter"/>
</dbReference>
<dbReference type="GO" id="GO:0006412">
    <property type="term" value="P:translation"/>
    <property type="evidence" value="ECO:0007669"/>
    <property type="project" value="InterPro"/>
</dbReference>
<organism evidence="4">
    <name type="scientific">Caldiarchaeum subterraneum</name>
    <dbReference type="NCBI Taxonomy" id="311458"/>
    <lineage>
        <taxon>Archaea</taxon>
        <taxon>Nitrososphaerota</taxon>
        <taxon>Candidatus Caldarchaeales</taxon>
        <taxon>Candidatus Caldarchaeaceae</taxon>
        <taxon>Candidatus Caldarchaeum</taxon>
    </lineage>
</organism>
<dbReference type="Pfam" id="PF00572">
    <property type="entry name" value="Ribosomal_L13"/>
    <property type="match status" value="1"/>
</dbReference>
<comment type="similarity">
    <text evidence="1">Belongs to the universal ribosomal protein uL13 family.</text>
</comment>
<gene>
    <name evidence="4" type="ORF">ENM31_04045</name>
</gene>
<dbReference type="GO" id="GO:0003729">
    <property type="term" value="F:mRNA binding"/>
    <property type="evidence" value="ECO:0007669"/>
    <property type="project" value="TreeGrafter"/>
</dbReference>
<dbReference type="InterPro" id="IPR005823">
    <property type="entry name" value="Ribosomal_uL13_bac-type"/>
</dbReference>
<dbReference type="PANTHER" id="PTHR11545:SF3">
    <property type="entry name" value="LARGE RIBOSOMAL SUBUNIT PROTEIN UL13"/>
    <property type="match status" value="1"/>
</dbReference>
<evidence type="ECO:0000256" key="1">
    <source>
        <dbReference type="ARBA" id="ARBA00006227"/>
    </source>
</evidence>
<dbReference type="InterPro" id="IPR005822">
    <property type="entry name" value="Ribosomal_uL13"/>
</dbReference>